<dbReference type="EMBL" id="CAJNYV010002943">
    <property type="protein sequence ID" value="CAF3514597.1"/>
    <property type="molecule type" value="Genomic_DNA"/>
</dbReference>
<gene>
    <name evidence="5" type="ORF">KIK155_LOCUS16568</name>
</gene>
<dbReference type="InterPro" id="IPR011990">
    <property type="entry name" value="TPR-like_helical_dom_sf"/>
</dbReference>
<dbReference type="Gene3D" id="3.90.176.10">
    <property type="entry name" value="Toxin ADP-ribosyltransferase, Chain A, domain 1"/>
    <property type="match status" value="1"/>
</dbReference>
<feature type="compositionally biased region" description="Low complexity" evidence="4">
    <location>
        <begin position="13"/>
        <end position="27"/>
    </location>
</feature>
<feature type="repeat" description="TPR" evidence="3">
    <location>
        <begin position="409"/>
        <end position="442"/>
    </location>
</feature>
<dbReference type="SUPFAM" id="SSF56399">
    <property type="entry name" value="ADP-ribosylation"/>
    <property type="match status" value="1"/>
</dbReference>
<proteinExistence type="predicted"/>
<feature type="repeat" description="TPR" evidence="3">
    <location>
        <begin position="446"/>
        <end position="479"/>
    </location>
</feature>
<sequence length="508" mass="57624">MSGQKVKSPIPKSTASGASGGTASSGAMRPRRRMAQNYLVIWVDCKIDKNTENCQNTLAHLHDVAREVKPCTTPEECVEYLNEIDDGKAFVISSGALGQSLVNDIHGMPKVDAIYIFCGNKAHHESWAKEWPKIRGVFTSIKPICESLKKVARHCDHDNIPMSFVSKQTMVGGDGSQTQNIDQLEPACVHSMLFKDILLEIDEDDKKPMKALVAYCHDQGVSKQQLNYFQNEYNQKSAIWWYTENIFLYSMLNKALRSLDMEAMVKMVFFYPKFTSTTGTTSPKTIKHERWTLLIQQLLSTSKDRKVSMQFVQDALHNNTATIGILFIMTIDQKTISASNTPFAMIEDESAVKGEQEILFTMHTIFRVVEIKQTAKNSRLWDVQLTITGDNDPQLSALTNHIKEEVQGSTGWRRMGKLMLQVGHFDEAEELYNELLENASTDSDRAFIYYELGRVKWQQGQYEKEITFYEKSLKINEKILSTNDPILSAIYNNIALAYQNMGGYLKAL</sequence>
<name>A0A818HUN4_9BILA</name>
<dbReference type="PANTHER" id="PTHR45641:SF1">
    <property type="entry name" value="AAA+ ATPASE DOMAIN-CONTAINING PROTEIN"/>
    <property type="match status" value="1"/>
</dbReference>
<evidence type="ECO:0000256" key="4">
    <source>
        <dbReference type="SAM" id="MobiDB-lite"/>
    </source>
</evidence>
<keyword evidence="2 3" id="KW-0802">TPR repeat</keyword>
<comment type="caution">
    <text evidence="5">The sequence shown here is derived from an EMBL/GenBank/DDBJ whole genome shotgun (WGS) entry which is preliminary data.</text>
</comment>
<keyword evidence="1" id="KW-0677">Repeat</keyword>
<accession>A0A818HUN4</accession>
<organism evidence="5 6">
    <name type="scientific">Rotaria socialis</name>
    <dbReference type="NCBI Taxonomy" id="392032"/>
    <lineage>
        <taxon>Eukaryota</taxon>
        <taxon>Metazoa</taxon>
        <taxon>Spiralia</taxon>
        <taxon>Gnathifera</taxon>
        <taxon>Rotifera</taxon>
        <taxon>Eurotatoria</taxon>
        <taxon>Bdelloidea</taxon>
        <taxon>Philodinida</taxon>
        <taxon>Philodinidae</taxon>
        <taxon>Rotaria</taxon>
    </lineage>
</organism>
<evidence type="ECO:0000256" key="2">
    <source>
        <dbReference type="ARBA" id="ARBA00022803"/>
    </source>
</evidence>
<dbReference type="InterPro" id="IPR019734">
    <property type="entry name" value="TPR_rpt"/>
</dbReference>
<evidence type="ECO:0000313" key="6">
    <source>
        <dbReference type="Proteomes" id="UP000663865"/>
    </source>
</evidence>
<dbReference type="Gene3D" id="1.25.40.10">
    <property type="entry name" value="Tetratricopeptide repeat domain"/>
    <property type="match status" value="1"/>
</dbReference>
<dbReference type="SUPFAM" id="SSF48452">
    <property type="entry name" value="TPR-like"/>
    <property type="match status" value="1"/>
</dbReference>
<dbReference type="SMART" id="SM00028">
    <property type="entry name" value="TPR"/>
    <property type="match status" value="2"/>
</dbReference>
<dbReference type="AlphaFoldDB" id="A0A818HUN4"/>
<evidence type="ECO:0000256" key="3">
    <source>
        <dbReference type="PROSITE-ProRule" id="PRU00339"/>
    </source>
</evidence>
<protein>
    <submittedName>
        <fullName evidence="5">Uncharacterized protein</fullName>
    </submittedName>
</protein>
<evidence type="ECO:0000256" key="1">
    <source>
        <dbReference type="ARBA" id="ARBA00022737"/>
    </source>
</evidence>
<feature type="region of interest" description="Disordered" evidence="4">
    <location>
        <begin position="1"/>
        <end position="29"/>
    </location>
</feature>
<dbReference type="Pfam" id="PF13424">
    <property type="entry name" value="TPR_12"/>
    <property type="match status" value="1"/>
</dbReference>
<dbReference type="PANTHER" id="PTHR45641">
    <property type="entry name" value="TETRATRICOPEPTIDE REPEAT PROTEIN (AFU_ORTHOLOGUE AFUA_6G03870)"/>
    <property type="match status" value="1"/>
</dbReference>
<evidence type="ECO:0000313" key="5">
    <source>
        <dbReference type="EMBL" id="CAF3514597.1"/>
    </source>
</evidence>
<reference evidence="5" key="1">
    <citation type="submission" date="2021-02" db="EMBL/GenBank/DDBJ databases">
        <authorList>
            <person name="Nowell W R."/>
        </authorList>
    </citation>
    <scope>NUCLEOTIDE SEQUENCE</scope>
</reference>
<dbReference type="Proteomes" id="UP000663865">
    <property type="component" value="Unassembled WGS sequence"/>
</dbReference>
<dbReference type="PROSITE" id="PS50005">
    <property type="entry name" value="TPR"/>
    <property type="match status" value="2"/>
</dbReference>